<dbReference type="PROSITE" id="PS51393">
    <property type="entry name" value="LIPOXYGENASE_3"/>
    <property type="match status" value="1"/>
</dbReference>
<organism evidence="2 3">
    <name type="scientific">Clavelina lepadiformis</name>
    <name type="common">Light-bulb sea squirt</name>
    <name type="synonym">Ascidia lepadiformis</name>
    <dbReference type="NCBI Taxonomy" id="159417"/>
    <lineage>
        <taxon>Eukaryota</taxon>
        <taxon>Metazoa</taxon>
        <taxon>Chordata</taxon>
        <taxon>Tunicata</taxon>
        <taxon>Ascidiacea</taxon>
        <taxon>Aplousobranchia</taxon>
        <taxon>Clavelinidae</taxon>
        <taxon>Clavelina</taxon>
    </lineage>
</organism>
<name>A0ABP0GVC1_CLALP</name>
<evidence type="ECO:0000313" key="2">
    <source>
        <dbReference type="EMBL" id="CAK8695678.1"/>
    </source>
</evidence>
<feature type="domain" description="Lipoxygenase" evidence="1">
    <location>
        <begin position="138"/>
        <end position="196"/>
    </location>
</feature>
<reference evidence="2 3" key="1">
    <citation type="submission" date="2024-02" db="EMBL/GenBank/DDBJ databases">
        <authorList>
            <person name="Daric V."/>
            <person name="Darras S."/>
        </authorList>
    </citation>
    <scope>NUCLEOTIDE SEQUENCE [LARGE SCALE GENOMIC DNA]</scope>
</reference>
<comment type="caution">
    <text evidence="2">The sequence shown here is derived from an EMBL/GenBank/DDBJ whole genome shotgun (WGS) entry which is preliminary data.</text>
</comment>
<keyword evidence="3" id="KW-1185">Reference proteome</keyword>
<dbReference type="Gene3D" id="1.20.245.10">
    <property type="entry name" value="Lipoxygenase-1, Domain 5"/>
    <property type="match status" value="1"/>
</dbReference>
<dbReference type="Proteomes" id="UP001642483">
    <property type="component" value="Unassembled WGS sequence"/>
</dbReference>
<dbReference type="EMBL" id="CAWYQH010000152">
    <property type="protein sequence ID" value="CAK8695678.1"/>
    <property type="molecule type" value="Genomic_DNA"/>
</dbReference>
<dbReference type="InterPro" id="IPR036226">
    <property type="entry name" value="LipOase_C_sf"/>
</dbReference>
<proteinExistence type="predicted"/>
<sequence length="196" mass="22779">MVEYNKATRAVLSDQQTRQVLFLNAHPTTAMKATFFSPAHLSRPKPMRETNRKQDTYESALDHIETLEADVRNDHELQDYVADVAYNGLGWTDGNRHGMPKKIKTYETYRFVPNCPLSMKLPPHKKGEVNVKEVVAVVYLGEYTDCCFAGRRVAKIREEYRSELREAGEKIRKRNEGLEHPYTWLYPDRVPNYISI</sequence>
<evidence type="ECO:0000313" key="3">
    <source>
        <dbReference type="Proteomes" id="UP001642483"/>
    </source>
</evidence>
<gene>
    <name evidence="2" type="ORF">CVLEPA_LOCUS28919</name>
</gene>
<protein>
    <recommendedName>
        <fullName evidence="1">Lipoxygenase domain-containing protein</fullName>
    </recommendedName>
</protein>
<accession>A0ABP0GVC1</accession>
<dbReference type="InterPro" id="IPR013819">
    <property type="entry name" value="LipOase_C"/>
</dbReference>
<evidence type="ECO:0000259" key="1">
    <source>
        <dbReference type="PROSITE" id="PS51393"/>
    </source>
</evidence>
<dbReference type="SUPFAM" id="SSF48484">
    <property type="entry name" value="Lipoxigenase"/>
    <property type="match status" value="1"/>
</dbReference>